<gene>
    <name evidence="2" type="ORF">BCON_0216g00030</name>
</gene>
<accession>A0A4Z1HKS9</accession>
<dbReference type="OrthoDB" id="5422628at2759"/>
<feature type="compositionally biased region" description="Polar residues" evidence="1">
    <location>
        <begin position="1739"/>
        <end position="1751"/>
    </location>
</feature>
<comment type="caution">
    <text evidence="2">The sequence shown here is derived from an EMBL/GenBank/DDBJ whole genome shotgun (WGS) entry which is preliminary data.</text>
</comment>
<proteinExistence type="predicted"/>
<feature type="region of interest" description="Disordered" evidence="1">
    <location>
        <begin position="1693"/>
        <end position="1751"/>
    </location>
</feature>
<reference evidence="2 3" key="1">
    <citation type="submission" date="2017-12" db="EMBL/GenBank/DDBJ databases">
        <title>Comparative genomics of Botrytis spp.</title>
        <authorList>
            <person name="Valero-Jimenez C.A."/>
            <person name="Tapia P."/>
            <person name="Veloso J."/>
            <person name="Silva-Moreno E."/>
            <person name="Staats M."/>
            <person name="Valdes J.H."/>
            <person name="Van Kan J.A.L."/>
        </authorList>
    </citation>
    <scope>NUCLEOTIDE SEQUENCE [LARGE SCALE GENOMIC DNA]</scope>
    <source>
        <strain evidence="2 3">MUCL11595</strain>
    </source>
</reference>
<feature type="compositionally biased region" description="Basic and acidic residues" evidence="1">
    <location>
        <begin position="26"/>
        <end position="70"/>
    </location>
</feature>
<feature type="region of interest" description="Disordered" evidence="1">
    <location>
        <begin position="1"/>
        <end position="70"/>
    </location>
</feature>
<keyword evidence="3" id="KW-1185">Reference proteome</keyword>
<feature type="region of interest" description="Disordered" evidence="1">
    <location>
        <begin position="1507"/>
        <end position="1529"/>
    </location>
</feature>
<feature type="compositionally biased region" description="Basic and acidic residues" evidence="1">
    <location>
        <begin position="1507"/>
        <end position="1520"/>
    </location>
</feature>
<protein>
    <submittedName>
        <fullName evidence="2">Uncharacterized protein</fullName>
    </submittedName>
</protein>
<evidence type="ECO:0000313" key="3">
    <source>
        <dbReference type="Proteomes" id="UP000297527"/>
    </source>
</evidence>
<dbReference type="Proteomes" id="UP000297527">
    <property type="component" value="Unassembled WGS sequence"/>
</dbReference>
<evidence type="ECO:0000313" key="2">
    <source>
        <dbReference type="EMBL" id="TGO49251.1"/>
    </source>
</evidence>
<feature type="region of interest" description="Disordered" evidence="1">
    <location>
        <begin position="1144"/>
        <end position="1165"/>
    </location>
</feature>
<name>A0A4Z1HKS9_9HELO</name>
<sequence>MEIQPEGTDHEDLSPEEDNGDQSDQSDQHESRPATPPRELKVPKFLTERVHGEPRPDPKTSFKGHEQPPANERLEQIKTFLADEDANRCLDFKDKLNQIQDYLTHIEKHRVPCDKSLFKDAKVMTDVQADWHDRMEKSALGDPLCVDTPQIQPYSTRLMSNEVTLAIRETKEINGTQAQIREDRPPFTVKRTKDHAAFLRAIKEDAKKTLTDLTEEEENRNLFKIENHAYVDANKNPALIPLWTDPIRGISDTGKTQSSADPWYGSGHVLGVTPEGESEREPKHNPLPPVVRGYLEAVRYYLNEYRENVISLGRGDLRHAKQWSAAALKGFLRLFPTPEAKKLERNANVYSTGQRRGDMTDEEYRAVKDDWKKYNDLQDQLLEHLSAKTTPQIQLFFDEPDMVNKDTYDPTKINITREYGERMREVNAMQAELHELMRECRDSKGPQTCNWWILGRMAEILSPVEPDIFGEVGQHWAQFKTRHIPLLWDKAFDLPSKRNWLVSRSVGDRAMIDPYIQRLRDLWTTIFENEPELQREEADIDSGAPWIVLLPLQKGALRTDPIRHKMSSDFLQPYIFYVPWATPKPELSPELEKQLERIHRLLKSKSEQGGVLNHVGMAALRQNLAPFFYPRLRRMYDQTLSDNKKVRDKALKAFADILDPWLAGFEGVGIEIRSYKPEDKQALLTPTIPATLVDAPDAGKAPVLRQRDPSVLYQTHRRLDPDSLNTLNAQLNKDIPDDGDVGQGTGGGWDQKKKKTYASLLGSPALQKIEAELDKIEDEINSLRADASSIALAGLQKEWGLIKQRLDEEERRTVIGVKAAANSKLKDKTIKVLQSVDFVDTDVDTDNLPGVFYLATEPPSPMSIHPTKVDTLSLVPNLDTGIHRNREKNWQQFILGYPQTASRYDTGALNFQSKAERRGIQRAAIEMALNLLASNYEQRRPDDLFRRVVIPSPWQKPLPEVPISMELEPTKRPVELDTKYYTKLMVEYTRWKDDDWYDAREKIIKTTPGYVPPPANFNGPFTIPSMFEYQDAAAKYLGNLTPTWDALLRAAKTYPRPFLTAVLARIERGVRFEPGQEFDSLNEVANGMDVKLVPQELGVLRELTEPSWNCHWLPYPPVANDKEDMPRQILDEFERDIEALPEPEKPPYWVSEKGPSEPPIGSYPLSQRDIRTVNKYDPRVKSTDFVPMLQLLQHINDRRTKQNLPHFDQVTARRHFTIMHEYHHIHFETGFQPELELGFELDRVARVALTGHPEMKYIDDRRRAFAGYGIHWDEATNTFSVQYNAARFTGPPIIQPNLYSFIEKAAFKFGRAIAMYTEELTMNERHYTRELSLEVVHQSYSDTMKRLEGKELYPGEPNVPPANPNPNNITLIRIASDLYKVAPDIFTDHGLNLETLLDSSVPYSTRLQYSALVIQTQVIEELNNNWESRFPIKENVWGFARDRLINPVRTVVAGRTFTEYYKPRQYFSMRRWPPCEQSPAGQQVIKISGPVIQVKAVKEPAIRKSNDEKKMDSLRKKQEPVHIGGAPPNFPFGETPYQQAYQSWRITEDLKDVPEFNPKPKPKSLLDKVLPTIPPSSPIDRFALPRIPPSFRPRSIPVEILRQKTIAAAQSMAGLPNLTEYYREDNEARAIRDYRQWQKENERIKMIEELAKGKSWHSMTRDEREKYEGELAVMEMEEQRALQNAGGWNVAGGEVKARKGKRGSDGALVLRTGHGRKKRNRSGSAGGKGGKKKRGSRPTPIQTDTLMSGAL</sequence>
<evidence type="ECO:0000256" key="1">
    <source>
        <dbReference type="SAM" id="MobiDB-lite"/>
    </source>
</evidence>
<dbReference type="EMBL" id="PQXN01000215">
    <property type="protein sequence ID" value="TGO49251.1"/>
    <property type="molecule type" value="Genomic_DNA"/>
</dbReference>
<organism evidence="2 3">
    <name type="scientific">Botryotinia convoluta</name>
    <dbReference type="NCBI Taxonomy" id="54673"/>
    <lineage>
        <taxon>Eukaryota</taxon>
        <taxon>Fungi</taxon>
        <taxon>Dikarya</taxon>
        <taxon>Ascomycota</taxon>
        <taxon>Pezizomycotina</taxon>
        <taxon>Leotiomycetes</taxon>
        <taxon>Helotiales</taxon>
        <taxon>Sclerotiniaceae</taxon>
        <taxon>Botryotinia</taxon>
    </lineage>
</organism>